<reference evidence="1" key="2">
    <citation type="submission" date="2023-01" db="EMBL/GenBank/DDBJ databases">
        <authorList>
            <person name="Uljanovas D."/>
        </authorList>
    </citation>
    <scope>NUCLEOTIDE SEQUENCE</scope>
    <source>
        <strain evidence="1">H19</strain>
    </source>
</reference>
<name>A0AAP4UZ12_9BACT</name>
<gene>
    <name evidence="1" type="ORF">PJV92_06630</name>
</gene>
<sequence length="101" mass="12127">MIKKIVITNHSSQRRTWMKPIKKDILYNFVRQIDDKYKISQMEISIYKVWYKGGFAAIIKNDINKLILITIRDFKNLLTKDLQIENIDFLIKQSSSKDKKY</sequence>
<comment type="caution">
    <text evidence="1">The sequence shown here is derived from an EMBL/GenBank/DDBJ whole genome shotgun (WGS) entry which is preliminary data.</text>
</comment>
<evidence type="ECO:0000313" key="1">
    <source>
        <dbReference type="EMBL" id="MDN5132397.1"/>
    </source>
</evidence>
<reference evidence="1" key="1">
    <citation type="journal article" date="2023" name="Microorganisms">
        <title>Genomic Characterization of Arcobacter butzleri Strains Isolated from Various Sources in Lithuania.</title>
        <authorList>
            <person name="Uljanovas D."/>
            <person name="Golz G."/>
            <person name="Fleischmann S."/>
            <person name="Kudirkiene E."/>
            <person name="Kasetiene N."/>
            <person name="Grineviciene A."/>
            <person name="Tamuleviciene E."/>
            <person name="Aksomaitiene J."/>
            <person name="Alter T."/>
            <person name="Malakauskas M."/>
        </authorList>
    </citation>
    <scope>NUCLEOTIDE SEQUENCE</scope>
    <source>
        <strain evidence="1">H19</strain>
    </source>
</reference>
<dbReference type="EMBL" id="JAQJJM010000014">
    <property type="protein sequence ID" value="MDN5132397.1"/>
    <property type="molecule type" value="Genomic_DNA"/>
</dbReference>
<organism evidence="1 2">
    <name type="scientific">Aliarcobacter butzleri</name>
    <dbReference type="NCBI Taxonomy" id="28197"/>
    <lineage>
        <taxon>Bacteria</taxon>
        <taxon>Pseudomonadati</taxon>
        <taxon>Campylobacterota</taxon>
        <taxon>Epsilonproteobacteria</taxon>
        <taxon>Campylobacterales</taxon>
        <taxon>Arcobacteraceae</taxon>
        <taxon>Aliarcobacter</taxon>
    </lineage>
</organism>
<proteinExistence type="predicted"/>
<protein>
    <submittedName>
        <fullName evidence="1">Uncharacterized protein</fullName>
    </submittedName>
</protein>
<dbReference type="Proteomes" id="UP001171508">
    <property type="component" value="Unassembled WGS sequence"/>
</dbReference>
<evidence type="ECO:0000313" key="2">
    <source>
        <dbReference type="Proteomes" id="UP001171508"/>
    </source>
</evidence>
<dbReference type="RefSeq" id="WP_201522938.1">
    <property type="nucleotide sequence ID" value="NZ_CABVQW010000002.1"/>
</dbReference>
<accession>A0AAP4UZ12</accession>
<dbReference type="AlphaFoldDB" id="A0AAP4UZ12"/>